<gene>
    <name evidence="2" type="ORF">I7V27_20540</name>
</gene>
<evidence type="ECO:0000313" key="3">
    <source>
        <dbReference type="Proteomes" id="UP000653275"/>
    </source>
</evidence>
<reference evidence="2" key="1">
    <citation type="submission" date="2020-12" db="EMBL/GenBank/DDBJ databases">
        <title>Draft genome sequence of Enterobacter spp., Lelliottia spp. and Serratia spp. isolated from drinking water reservoirs and lakes.</title>
        <authorList>
            <person name="Reitter C."/>
            <person name="Neuhaus K."/>
            <person name="Huegler M."/>
        </authorList>
    </citation>
    <scope>NUCLEOTIDE SEQUENCE</scope>
    <source>
        <strain evidence="2">TZW15</strain>
    </source>
</reference>
<protein>
    <submittedName>
        <fullName evidence="2">3'-5' exoribonuclease</fullName>
    </submittedName>
</protein>
<comment type="caution">
    <text evidence="2">The sequence shown here is derived from an EMBL/GenBank/DDBJ whole genome shotgun (WGS) entry which is preliminary data.</text>
</comment>
<proteinExistence type="predicted"/>
<name>A0AAP2F1U7_LELAM</name>
<organism evidence="2 3">
    <name type="scientific">Lelliottia amnigena</name>
    <name type="common">Enterobacter amnigenus</name>
    <dbReference type="NCBI Taxonomy" id="61646"/>
    <lineage>
        <taxon>Bacteria</taxon>
        <taxon>Pseudomonadati</taxon>
        <taxon>Pseudomonadota</taxon>
        <taxon>Gammaproteobacteria</taxon>
        <taxon>Enterobacterales</taxon>
        <taxon>Enterobacteriaceae</taxon>
        <taxon>Lelliottia</taxon>
    </lineage>
</organism>
<dbReference type="AlphaFoldDB" id="A0AAP2F1U7"/>
<dbReference type="GO" id="GO:0003676">
    <property type="term" value="F:nucleic acid binding"/>
    <property type="evidence" value="ECO:0007669"/>
    <property type="project" value="InterPro"/>
</dbReference>
<evidence type="ECO:0000259" key="1">
    <source>
        <dbReference type="Pfam" id="PF16473"/>
    </source>
</evidence>
<dbReference type="Gene3D" id="3.30.420.10">
    <property type="entry name" value="Ribonuclease H-like superfamily/Ribonuclease H"/>
    <property type="match status" value="1"/>
</dbReference>
<dbReference type="EMBL" id="JAENMS010000015">
    <property type="protein sequence ID" value="MBL5936826.1"/>
    <property type="molecule type" value="Genomic_DNA"/>
</dbReference>
<dbReference type="InterPro" id="IPR012337">
    <property type="entry name" value="RNaseH-like_sf"/>
</dbReference>
<dbReference type="RefSeq" id="WP_202666407.1">
    <property type="nucleotide sequence ID" value="NZ_JAENMR010000016.1"/>
</dbReference>
<dbReference type="Proteomes" id="UP000653275">
    <property type="component" value="Unassembled WGS sequence"/>
</dbReference>
<dbReference type="InterPro" id="IPR036397">
    <property type="entry name" value="RNaseH_sf"/>
</dbReference>
<dbReference type="Pfam" id="PF16473">
    <property type="entry name" value="Rv2179c-like"/>
    <property type="match status" value="1"/>
</dbReference>
<evidence type="ECO:0000313" key="2">
    <source>
        <dbReference type="EMBL" id="MBL5936826.1"/>
    </source>
</evidence>
<feature type="domain" description="3'-5' exoribonuclease Rv2179c-like" evidence="1">
    <location>
        <begin position="2"/>
        <end position="179"/>
    </location>
</feature>
<sequence>MKHLMLDIETMDNKPTSAITSIGAVFFDPETGEMGGQFYQRVSLSSCVAHGLTIGADTVLWWMRQDSAARSELVNDECLDLPLALANLEAFITEQADPAKMQVWGNGAAFDNVILRNALQACDFVDPLWFFWNDRDVRTITELSRALGLNVHNIIKFEGIKHHALYDAIHQAKVVSYVWMYLHKIARVE</sequence>
<dbReference type="InterPro" id="IPR033390">
    <property type="entry name" value="Rv2179c-like"/>
</dbReference>
<dbReference type="SUPFAM" id="SSF53098">
    <property type="entry name" value="Ribonuclease H-like"/>
    <property type="match status" value="1"/>
</dbReference>
<accession>A0AAP2F1U7</accession>